<dbReference type="Proteomes" id="UP000825890">
    <property type="component" value="Unassembled WGS sequence"/>
</dbReference>
<organism evidence="9 10">
    <name type="scientific">Cercospora kikuchii</name>
    <dbReference type="NCBI Taxonomy" id="84275"/>
    <lineage>
        <taxon>Eukaryota</taxon>
        <taxon>Fungi</taxon>
        <taxon>Dikarya</taxon>
        <taxon>Ascomycota</taxon>
        <taxon>Pezizomycotina</taxon>
        <taxon>Dothideomycetes</taxon>
        <taxon>Dothideomycetidae</taxon>
        <taxon>Mycosphaerellales</taxon>
        <taxon>Mycosphaerellaceae</taxon>
        <taxon>Cercospora</taxon>
    </lineage>
</organism>
<dbReference type="SUPFAM" id="SSF50630">
    <property type="entry name" value="Acid proteases"/>
    <property type="match status" value="1"/>
</dbReference>
<dbReference type="EMBL" id="BOLY01000002">
    <property type="protein sequence ID" value="GIZ40649.1"/>
    <property type="molecule type" value="Genomic_DNA"/>
</dbReference>
<keyword evidence="4 6" id="KW-0472">Membrane</keyword>
<keyword evidence="10" id="KW-1185">Reference proteome</keyword>
<evidence type="ECO:0000256" key="1">
    <source>
        <dbReference type="ARBA" id="ARBA00004167"/>
    </source>
</evidence>
<evidence type="ECO:0000256" key="7">
    <source>
        <dbReference type="SAM" id="SignalP"/>
    </source>
</evidence>
<evidence type="ECO:0000256" key="4">
    <source>
        <dbReference type="ARBA" id="ARBA00023136"/>
    </source>
</evidence>
<dbReference type="Gene3D" id="1.20.5.510">
    <property type="entry name" value="Single helix bin"/>
    <property type="match status" value="1"/>
</dbReference>
<feature type="signal peptide" evidence="7">
    <location>
        <begin position="1"/>
        <end position="18"/>
    </location>
</feature>
<sequence length="595" mass="64027">MARTGALAALLAVSLADAHSIPSLLSRSIPGLERLEKRQNDSTTTIPAALSIAAAQNWDGNDGPWSSFPVQIGVQPQTVRLMPGTSATSVLTVSPEGCPDTYPEDCPQERGGIFEISGSNTWVPNSIYNVGVAKNLGLDTEGTAGYDSVTIGWPGAVQASAEHNVVFNLDSAKFFVGIFGLNPRPTNFTTSAGVTEFNNPQTSFVQSLVNNRTIPSVSWAYTAGNQYRLNGNNLGSLTLGGYDASRFDQNQSLSLPFNTDISRDLLVNLRDIRTDASADRLLPQGNIQIFLDSSVGQLWLPESACDAFETAFNLTYDDSTNFYLVNETLREQLRSVNPNVTFTIAADSTATSEAIEIVFPYAAFDLTLGFPNVVNSTGYFPLKRAQNSSQYTLGRTFFQEAYVIADYDRSNFTIAPCDWDADRIAQQQIVSILRANETNTDSGSSSSNTGAIAGGVVGGVVGLVAIAGLVLFFLRRKKKTAEKQRLAELDAKSAAGGTAGSTPEDKTYSLDTEARPFISGPMGGELQGQEIHQLDSPHKIDPNKIGYSEMENPHEFYSPVKGVPAEMRGQTPIYEMAGSDVGELPAPRVNMTESK</sequence>
<dbReference type="InterPro" id="IPR034164">
    <property type="entry name" value="Pepsin-like_dom"/>
</dbReference>
<proteinExistence type="predicted"/>
<dbReference type="PROSITE" id="PS51767">
    <property type="entry name" value="PEPTIDASE_A1"/>
    <property type="match status" value="1"/>
</dbReference>
<evidence type="ECO:0000256" key="2">
    <source>
        <dbReference type="ARBA" id="ARBA00022692"/>
    </source>
</evidence>
<dbReference type="CDD" id="cd05471">
    <property type="entry name" value="pepsin_like"/>
    <property type="match status" value="1"/>
</dbReference>
<evidence type="ECO:0000313" key="10">
    <source>
        <dbReference type="Proteomes" id="UP000825890"/>
    </source>
</evidence>
<dbReference type="RefSeq" id="XP_044655136.1">
    <property type="nucleotide sequence ID" value="XM_044799201.1"/>
</dbReference>
<evidence type="ECO:0000259" key="8">
    <source>
        <dbReference type="PROSITE" id="PS51767"/>
    </source>
</evidence>
<keyword evidence="7" id="KW-0732">Signal</keyword>
<dbReference type="Pfam" id="PF00026">
    <property type="entry name" value="Asp"/>
    <property type="match status" value="1"/>
</dbReference>
<accession>A0A9P3FFC0</accession>
<dbReference type="GO" id="GO:0071944">
    <property type="term" value="C:cell periphery"/>
    <property type="evidence" value="ECO:0007669"/>
    <property type="project" value="UniProtKB-ARBA"/>
</dbReference>
<dbReference type="GeneID" id="68289553"/>
<reference evidence="9 10" key="1">
    <citation type="submission" date="2021-01" db="EMBL/GenBank/DDBJ databases">
        <title>Cercospora kikuchii MAFF 305040 whole genome shotgun sequence.</title>
        <authorList>
            <person name="Kashiwa T."/>
            <person name="Suzuki T."/>
        </authorList>
    </citation>
    <scope>NUCLEOTIDE SEQUENCE [LARGE SCALE GENOMIC DNA]</scope>
    <source>
        <strain evidence="9 10">MAFF 305040</strain>
    </source>
</reference>
<feature type="domain" description="Peptidase A1" evidence="8">
    <location>
        <begin position="66"/>
        <end position="415"/>
    </location>
</feature>
<protein>
    <recommendedName>
        <fullName evidence="8">Peptidase A1 domain-containing protein</fullName>
    </recommendedName>
</protein>
<feature type="compositionally biased region" description="Low complexity" evidence="5">
    <location>
        <begin position="493"/>
        <end position="502"/>
    </location>
</feature>
<feature type="compositionally biased region" description="Basic and acidic residues" evidence="5">
    <location>
        <begin position="503"/>
        <end position="514"/>
    </location>
</feature>
<feature type="chain" id="PRO_5040177959" description="Peptidase A1 domain-containing protein" evidence="7">
    <location>
        <begin position="19"/>
        <end position="595"/>
    </location>
</feature>
<dbReference type="OrthoDB" id="4074350at2759"/>
<evidence type="ECO:0000256" key="5">
    <source>
        <dbReference type="SAM" id="MobiDB-lite"/>
    </source>
</evidence>
<comment type="caution">
    <text evidence="9">The sequence shown here is derived from an EMBL/GenBank/DDBJ whole genome shotgun (WGS) entry which is preliminary data.</text>
</comment>
<keyword evidence="2 6" id="KW-0812">Transmembrane</keyword>
<evidence type="ECO:0000313" key="9">
    <source>
        <dbReference type="EMBL" id="GIZ40649.1"/>
    </source>
</evidence>
<evidence type="ECO:0000256" key="6">
    <source>
        <dbReference type="SAM" id="Phobius"/>
    </source>
</evidence>
<dbReference type="InterPro" id="IPR051694">
    <property type="entry name" value="Immunoregulatory_rcpt-like"/>
</dbReference>
<dbReference type="InterPro" id="IPR021109">
    <property type="entry name" value="Peptidase_aspartic_dom_sf"/>
</dbReference>
<evidence type="ECO:0000256" key="3">
    <source>
        <dbReference type="ARBA" id="ARBA00022989"/>
    </source>
</evidence>
<dbReference type="GO" id="GO:0016020">
    <property type="term" value="C:membrane"/>
    <property type="evidence" value="ECO:0007669"/>
    <property type="project" value="UniProtKB-SubCell"/>
</dbReference>
<name>A0A9P3FFC0_9PEZI</name>
<feature type="transmembrane region" description="Helical" evidence="6">
    <location>
        <begin position="451"/>
        <end position="474"/>
    </location>
</feature>
<gene>
    <name evidence="9" type="ORF">CKM354_000397800</name>
</gene>
<dbReference type="PANTHER" id="PTHR15549:SF26">
    <property type="entry name" value="AXIAL BUDDING PATTERN PROTEIN 2-RELATED"/>
    <property type="match status" value="1"/>
</dbReference>
<keyword evidence="3 6" id="KW-1133">Transmembrane helix</keyword>
<dbReference type="InterPro" id="IPR033121">
    <property type="entry name" value="PEPTIDASE_A1"/>
</dbReference>
<dbReference type="Gene3D" id="2.40.70.10">
    <property type="entry name" value="Acid Proteases"/>
    <property type="match status" value="2"/>
</dbReference>
<comment type="subcellular location">
    <subcellularLocation>
        <location evidence="1">Membrane</location>
        <topology evidence="1">Single-pass membrane protein</topology>
    </subcellularLocation>
</comment>
<dbReference type="AlphaFoldDB" id="A0A9P3FFC0"/>
<feature type="region of interest" description="Disordered" evidence="5">
    <location>
        <begin position="491"/>
        <end position="525"/>
    </location>
</feature>
<dbReference type="PANTHER" id="PTHR15549">
    <property type="entry name" value="PAIRED IMMUNOGLOBULIN-LIKE TYPE 2 RECEPTOR"/>
    <property type="match status" value="1"/>
</dbReference>